<protein>
    <submittedName>
        <fullName evidence="2">Uncharacterized protein</fullName>
    </submittedName>
</protein>
<feature type="compositionally biased region" description="Basic and acidic residues" evidence="1">
    <location>
        <begin position="199"/>
        <end position="208"/>
    </location>
</feature>
<feature type="compositionally biased region" description="Gly residues" evidence="1">
    <location>
        <begin position="122"/>
        <end position="133"/>
    </location>
</feature>
<name>A0AAE0NE55_9PEZI</name>
<feature type="region of interest" description="Disordered" evidence="1">
    <location>
        <begin position="58"/>
        <end position="77"/>
    </location>
</feature>
<dbReference type="EMBL" id="JAULSN010000002">
    <property type="protein sequence ID" value="KAK3379814.1"/>
    <property type="molecule type" value="Genomic_DNA"/>
</dbReference>
<feature type="region of interest" description="Disordered" evidence="1">
    <location>
        <begin position="184"/>
        <end position="215"/>
    </location>
</feature>
<reference evidence="2" key="2">
    <citation type="submission" date="2023-06" db="EMBL/GenBank/DDBJ databases">
        <authorList>
            <consortium name="Lawrence Berkeley National Laboratory"/>
            <person name="Haridas S."/>
            <person name="Hensen N."/>
            <person name="Bonometti L."/>
            <person name="Westerberg I."/>
            <person name="Brannstrom I.O."/>
            <person name="Guillou S."/>
            <person name="Cros-Aarteil S."/>
            <person name="Calhoun S."/>
            <person name="Kuo A."/>
            <person name="Mondo S."/>
            <person name="Pangilinan J."/>
            <person name="Riley R."/>
            <person name="Labutti K."/>
            <person name="Andreopoulos B."/>
            <person name="Lipzen A."/>
            <person name="Chen C."/>
            <person name="Yanf M."/>
            <person name="Daum C."/>
            <person name="Ng V."/>
            <person name="Clum A."/>
            <person name="Steindorff A."/>
            <person name="Ohm R."/>
            <person name="Martin F."/>
            <person name="Silar P."/>
            <person name="Natvig D."/>
            <person name="Lalanne C."/>
            <person name="Gautier V."/>
            <person name="Ament-Velasquez S.L."/>
            <person name="Kruys A."/>
            <person name="Hutchinson M.I."/>
            <person name="Powell A.J."/>
            <person name="Barry K."/>
            <person name="Miller A.N."/>
            <person name="Grigoriev I.V."/>
            <person name="Debuchy R."/>
            <person name="Gladieux P."/>
            <person name="Thoren M.H."/>
            <person name="Johannesson H."/>
        </authorList>
    </citation>
    <scope>NUCLEOTIDE SEQUENCE</scope>
    <source>
        <strain evidence="2">CBS 958.72</strain>
    </source>
</reference>
<gene>
    <name evidence="2" type="ORF">B0T24DRAFT_613079</name>
</gene>
<feature type="region of interest" description="Disordered" evidence="1">
    <location>
        <begin position="344"/>
        <end position="368"/>
    </location>
</feature>
<proteinExistence type="predicted"/>
<comment type="caution">
    <text evidence="2">The sequence shown here is derived from an EMBL/GenBank/DDBJ whole genome shotgun (WGS) entry which is preliminary data.</text>
</comment>
<evidence type="ECO:0000313" key="2">
    <source>
        <dbReference type="EMBL" id="KAK3379814.1"/>
    </source>
</evidence>
<evidence type="ECO:0000256" key="1">
    <source>
        <dbReference type="SAM" id="MobiDB-lite"/>
    </source>
</evidence>
<dbReference type="Proteomes" id="UP001287356">
    <property type="component" value="Unassembled WGS sequence"/>
</dbReference>
<keyword evidence="3" id="KW-1185">Reference proteome</keyword>
<feature type="region of interest" description="Disordered" evidence="1">
    <location>
        <begin position="84"/>
        <end position="135"/>
    </location>
</feature>
<sequence>MSGNRSQQPSLDPSQYQNANGLVRSILDDRLSTATVSPSGELYRAIERFHWRANRDHHIPAAQATPETSMSSGSERDLRRRFNLDPQQGDGAVPGTSTPAGNPPSLPPLRSLGTSGRPGMASSGGSGGSGGHFGRFRASDRFLERHRSRLHSRSTNPSFEDMDRNLENANSHLRALLDFTNNPIITPPLAHPSDSSPSHGHDQAEESHRVKRRKLDSNKITSTFKGFHYGRYGQLEPGKLTMEIVSCDGGLYEGKLLDDQESCVPENILKDDNSVYCTKGNRCNIVLRHQGATVFSLKELIIKAPGERFSSPIRQGMVFVSMNSDDVLQRTTNYRILYEEPRRRNIPPSQRPGALVALRHPDDPDGSRPLLTRYPNQRLHNHGMGDGDEYLTAVIPTEFNAMPAPFNVTTECSGDESERSGRRFFRRPPEIGTLPFESQRGDNGPDIWTAASSFTLAGLRWHRMRERDRAEAESMTLEEAQDAAQIATQDAVRAVGANMLAPLAHFNIRLDENRCTINFDPPVSGRFILLKMWSTHEDPRQNIDIQTVIANGFAGPRSFPSVELR</sequence>
<accession>A0AAE0NE55</accession>
<feature type="region of interest" description="Disordered" evidence="1">
    <location>
        <begin position="426"/>
        <end position="445"/>
    </location>
</feature>
<evidence type="ECO:0000313" key="3">
    <source>
        <dbReference type="Proteomes" id="UP001287356"/>
    </source>
</evidence>
<dbReference type="AlphaFoldDB" id="A0AAE0NE55"/>
<reference evidence="2" key="1">
    <citation type="journal article" date="2023" name="Mol. Phylogenet. Evol.">
        <title>Genome-scale phylogeny and comparative genomics of the fungal order Sordariales.</title>
        <authorList>
            <person name="Hensen N."/>
            <person name="Bonometti L."/>
            <person name="Westerberg I."/>
            <person name="Brannstrom I.O."/>
            <person name="Guillou S."/>
            <person name="Cros-Aarteil S."/>
            <person name="Calhoun S."/>
            <person name="Haridas S."/>
            <person name="Kuo A."/>
            <person name="Mondo S."/>
            <person name="Pangilinan J."/>
            <person name="Riley R."/>
            <person name="LaButti K."/>
            <person name="Andreopoulos B."/>
            <person name="Lipzen A."/>
            <person name="Chen C."/>
            <person name="Yan M."/>
            <person name="Daum C."/>
            <person name="Ng V."/>
            <person name="Clum A."/>
            <person name="Steindorff A."/>
            <person name="Ohm R.A."/>
            <person name="Martin F."/>
            <person name="Silar P."/>
            <person name="Natvig D.O."/>
            <person name="Lalanne C."/>
            <person name="Gautier V."/>
            <person name="Ament-Velasquez S.L."/>
            <person name="Kruys A."/>
            <person name="Hutchinson M.I."/>
            <person name="Powell A.J."/>
            <person name="Barry K."/>
            <person name="Miller A.N."/>
            <person name="Grigoriev I.V."/>
            <person name="Debuchy R."/>
            <person name="Gladieux P."/>
            <person name="Hiltunen Thoren M."/>
            <person name="Johannesson H."/>
        </authorList>
    </citation>
    <scope>NUCLEOTIDE SEQUENCE</scope>
    <source>
        <strain evidence="2">CBS 958.72</strain>
    </source>
</reference>
<organism evidence="2 3">
    <name type="scientific">Lasiosphaeria ovina</name>
    <dbReference type="NCBI Taxonomy" id="92902"/>
    <lineage>
        <taxon>Eukaryota</taxon>
        <taxon>Fungi</taxon>
        <taxon>Dikarya</taxon>
        <taxon>Ascomycota</taxon>
        <taxon>Pezizomycotina</taxon>
        <taxon>Sordariomycetes</taxon>
        <taxon>Sordariomycetidae</taxon>
        <taxon>Sordariales</taxon>
        <taxon>Lasiosphaeriaceae</taxon>
        <taxon>Lasiosphaeria</taxon>
    </lineage>
</organism>